<dbReference type="Proteomes" id="UP001208570">
    <property type="component" value="Unassembled WGS sequence"/>
</dbReference>
<feature type="domain" description="EF-hand" evidence="14">
    <location>
        <begin position="39"/>
        <end position="74"/>
    </location>
</feature>
<evidence type="ECO:0000256" key="11">
    <source>
        <dbReference type="ARBA" id="ARBA00023136"/>
    </source>
</evidence>
<dbReference type="PROSITE" id="PS50222">
    <property type="entry name" value="EF_HAND_2"/>
    <property type="match status" value="2"/>
</dbReference>
<feature type="repeat" description="Solcar" evidence="12">
    <location>
        <begin position="298"/>
        <end position="384"/>
    </location>
</feature>
<dbReference type="InterPro" id="IPR023395">
    <property type="entry name" value="MCP_dom_sf"/>
</dbReference>
<dbReference type="FunFam" id="1.50.40.10:FF:000003">
    <property type="entry name" value="Putative calcium-binding mitochondrial carrier protein scamc-2"/>
    <property type="match status" value="1"/>
</dbReference>
<accession>A0AAD9IXX7</accession>
<comment type="subcellular location">
    <subcellularLocation>
        <location evidence="1">Mitochondrion inner membrane</location>
        <topology evidence="1">Multi-pass membrane protein</topology>
    </subcellularLocation>
</comment>
<evidence type="ECO:0000256" key="13">
    <source>
        <dbReference type="RuleBase" id="RU000488"/>
    </source>
</evidence>
<dbReference type="CDD" id="cd00051">
    <property type="entry name" value="EFh"/>
    <property type="match status" value="1"/>
</dbReference>
<sequence length="389" mass="42944">MEEHERKLRLAFSDLDKNKDGMIEPSEIQQALKKLGLSVTKEDAEKLCKRIDHDGSLTVDWAEWRSFFQLCPDTQLEKLLLYWRQSLMIDIGELTTCPPEFTEKERKTGMWWRHLVAGGLAGAVSRTCTAPLDRVKIMLQVHGSKETTGVVGVLKKMIGEGGVKSLWRGNGTNVLKIAPESAIKFAAYEQIKKFFTGKSNETTIVERFASGSMAGAIAQTCIYPMEVIKTRLAVSKSGQYKGILDCGLKIFKENGAKALFKGYIPNLIGIIPYAGIDLTIYETLKQWYIKRNPENQDPGVPVLLACGTVSSTFGQVASYPLALVRTKLQAGVTVVGSGGFMPLAKHIVKEEGFRGLYSGIAPNFLKVLPAVSISYVIYEKAKQSLGVQK</sequence>
<dbReference type="GO" id="GO:0005743">
    <property type="term" value="C:mitochondrial inner membrane"/>
    <property type="evidence" value="ECO:0007669"/>
    <property type="project" value="UniProtKB-SubCell"/>
</dbReference>
<dbReference type="SMART" id="SM00054">
    <property type="entry name" value="EFh"/>
    <property type="match status" value="2"/>
</dbReference>
<dbReference type="GO" id="GO:0005509">
    <property type="term" value="F:calcium ion binding"/>
    <property type="evidence" value="ECO:0007669"/>
    <property type="project" value="InterPro"/>
</dbReference>
<dbReference type="PROSITE" id="PS00018">
    <property type="entry name" value="EF_HAND_1"/>
    <property type="match status" value="1"/>
</dbReference>
<dbReference type="AlphaFoldDB" id="A0AAD9IXX7"/>
<name>A0AAD9IXX7_9ANNE</name>
<dbReference type="InterPro" id="IPR018108">
    <property type="entry name" value="MCP_transmembrane"/>
</dbReference>
<evidence type="ECO:0000259" key="14">
    <source>
        <dbReference type="PROSITE" id="PS50222"/>
    </source>
</evidence>
<dbReference type="Pfam" id="PF00153">
    <property type="entry name" value="Mito_carr"/>
    <property type="match status" value="3"/>
</dbReference>
<dbReference type="InterPro" id="IPR002048">
    <property type="entry name" value="EF_hand_dom"/>
</dbReference>
<dbReference type="SUPFAM" id="SSF103506">
    <property type="entry name" value="Mitochondrial carrier"/>
    <property type="match status" value="1"/>
</dbReference>
<evidence type="ECO:0000256" key="2">
    <source>
        <dbReference type="ARBA" id="ARBA00006375"/>
    </source>
</evidence>
<evidence type="ECO:0000256" key="8">
    <source>
        <dbReference type="ARBA" id="ARBA00022837"/>
    </source>
</evidence>
<dbReference type="Pfam" id="PF13499">
    <property type="entry name" value="EF-hand_7"/>
    <property type="match status" value="1"/>
</dbReference>
<keyword evidence="10" id="KW-0496">Mitochondrion</keyword>
<dbReference type="InterPro" id="IPR002167">
    <property type="entry name" value="GDC-like"/>
</dbReference>
<feature type="repeat" description="Solcar" evidence="12">
    <location>
        <begin position="109"/>
        <end position="194"/>
    </location>
</feature>
<evidence type="ECO:0000256" key="5">
    <source>
        <dbReference type="ARBA" id="ARBA00022723"/>
    </source>
</evidence>
<dbReference type="InterPro" id="IPR018247">
    <property type="entry name" value="EF_Hand_1_Ca_BS"/>
</dbReference>
<keyword evidence="3 13" id="KW-0813">Transport</keyword>
<keyword evidence="8" id="KW-0106">Calcium</keyword>
<evidence type="ECO:0000256" key="9">
    <source>
        <dbReference type="ARBA" id="ARBA00022989"/>
    </source>
</evidence>
<keyword evidence="11 12" id="KW-0472">Membrane</keyword>
<keyword evidence="7" id="KW-0999">Mitochondrion inner membrane</keyword>
<dbReference type="Gene3D" id="1.10.238.10">
    <property type="entry name" value="EF-hand"/>
    <property type="match status" value="1"/>
</dbReference>
<dbReference type="GO" id="GO:0055085">
    <property type="term" value="P:transmembrane transport"/>
    <property type="evidence" value="ECO:0007669"/>
    <property type="project" value="InterPro"/>
</dbReference>
<dbReference type="Gene3D" id="1.50.40.10">
    <property type="entry name" value="Mitochondrial carrier domain"/>
    <property type="match status" value="1"/>
</dbReference>
<evidence type="ECO:0000313" key="16">
    <source>
        <dbReference type="Proteomes" id="UP001208570"/>
    </source>
</evidence>
<reference evidence="15" key="1">
    <citation type="journal article" date="2023" name="Mol. Biol. Evol.">
        <title>Third-Generation Sequencing Reveals the Adaptive Role of the Epigenome in Three Deep-Sea Polychaetes.</title>
        <authorList>
            <person name="Perez M."/>
            <person name="Aroh O."/>
            <person name="Sun Y."/>
            <person name="Lan Y."/>
            <person name="Juniper S.K."/>
            <person name="Young C.R."/>
            <person name="Angers B."/>
            <person name="Qian P.Y."/>
        </authorList>
    </citation>
    <scope>NUCLEOTIDE SEQUENCE</scope>
    <source>
        <strain evidence="15">P08H-3</strain>
    </source>
</reference>
<feature type="repeat" description="Solcar" evidence="12">
    <location>
        <begin position="202"/>
        <end position="287"/>
    </location>
</feature>
<keyword evidence="4 12" id="KW-0812">Transmembrane</keyword>
<dbReference type="SUPFAM" id="SSF47473">
    <property type="entry name" value="EF-hand"/>
    <property type="match status" value="1"/>
</dbReference>
<dbReference type="PANTHER" id="PTHR24089">
    <property type="entry name" value="SOLUTE CARRIER FAMILY 25"/>
    <property type="match status" value="1"/>
</dbReference>
<keyword evidence="5" id="KW-0479">Metal-binding</keyword>
<dbReference type="PRINTS" id="PR00928">
    <property type="entry name" value="GRAVESDC"/>
</dbReference>
<dbReference type="PRINTS" id="PR00926">
    <property type="entry name" value="MITOCARRIER"/>
</dbReference>
<dbReference type="InterPro" id="IPR011992">
    <property type="entry name" value="EF-hand-dom_pair"/>
</dbReference>
<dbReference type="PROSITE" id="PS50920">
    <property type="entry name" value="SOLCAR"/>
    <property type="match status" value="3"/>
</dbReference>
<evidence type="ECO:0000256" key="7">
    <source>
        <dbReference type="ARBA" id="ARBA00022792"/>
    </source>
</evidence>
<evidence type="ECO:0000256" key="6">
    <source>
        <dbReference type="ARBA" id="ARBA00022737"/>
    </source>
</evidence>
<proteinExistence type="inferred from homology"/>
<evidence type="ECO:0000256" key="4">
    <source>
        <dbReference type="ARBA" id="ARBA00022692"/>
    </source>
</evidence>
<evidence type="ECO:0000256" key="10">
    <source>
        <dbReference type="ARBA" id="ARBA00023128"/>
    </source>
</evidence>
<keyword evidence="9" id="KW-1133">Transmembrane helix</keyword>
<feature type="domain" description="EF-hand" evidence="14">
    <location>
        <begin position="3"/>
        <end position="38"/>
    </location>
</feature>
<organism evidence="15 16">
    <name type="scientific">Paralvinella palmiformis</name>
    <dbReference type="NCBI Taxonomy" id="53620"/>
    <lineage>
        <taxon>Eukaryota</taxon>
        <taxon>Metazoa</taxon>
        <taxon>Spiralia</taxon>
        <taxon>Lophotrochozoa</taxon>
        <taxon>Annelida</taxon>
        <taxon>Polychaeta</taxon>
        <taxon>Sedentaria</taxon>
        <taxon>Canalipalpata</taxon>
        <taxon>Terebellida</taxon>
        <taxon>Terebelliformia</taxon>
        <taxon>Alvinellidae</taxon>
        <taxon>Paralvinella</taxon>
    </lineage>
</organism>
<evidence type="ECO:0000256" key="1">
    <source>
        <dbReference type="ARBA" id="ARBA00004448"/>
    </source>
</evidence>
<comment type="similarity">
    <text evidence="2 13">Belongs to the mitochondrial carrier (TC 2.A.29) family.</text>
</comment>
<evidence type="ECO:0000256" key="12">
    <source>
        <dbReference type="PROSITE-ProRule" id="PRU00282"/>
    </source>
</evidence>
<keyword evidence="6" id="KW-0677">Repeat</keyword>
<comment type="caution">
    <text evidence="15">The sequence shown here is derived from an EMBL/GenBank/DDBJ whole genome shotgun (WGS) entry which is preliminary data.</text>
</comment>
<dbReference type="InterPro" id="IPR002067">
    <property type="entry name" value="MCP"/>
</dbReference>
<protein>
    <recommendedName>
        <fullName evidence="14">EF-hand domain-containing protein</fullName>
    </recommendedName>
</protein>
<dbReference type="EMBL" id="JAODUP010000941">
    <property type="protein sequence ID" value="KAK2142548.1"/>
    <property type="molecule type" value="Genomic_DNA"/>
</dbReference>
<keyword evidence="16" id="KW-1185">Reference proteome</keyword>
<evidence type="ECO:0000313" key="15">
    <source>
        <dbReference type="EMBL" id="KAK2142548.1"/>
    </source>
</evidence>
<dbReference type="FunFam" id="1.10.238.10:FF:000028">
    <property type="entry name" value="Putative calcium-binding mitochondrial carrier protein scamc-2"/>
    <property type="match status" value="1"/>
</dbReference>
<gene>
    <name evidence="15" type="ORF">LSH36_940g01003</name>
</gene>
<evidence type="ECO:0000256" key="3">
    <source>
        <dbReference type="ARBA" id="ARBA00022448"/>
    </source>
</evidence>